<reference evidence="1" key="1">
    <citation type="submission" date="2013-11" db="EMBL/GenBank/DDBJ databases">
        <title>The Genome Sequence of Phytophthora parasitica CJ02B3.</title>
        <authorList>
            <consortium name="The Broad Institute Genomics Platform"/>
            <person name="Russ C."/>
            <person name="Tyler B."/>
            <person name="Panabieres F."/>
            <person name="Shan W."/>
            <person name="Tripathy S."/>
            <person name="Grunwald N."/>
            <person name="Machado M."/>
            <person name="Johnson C.S."/>
            <person name="Arredondo F."/>
            <person name="Hong C."/>
            <person name="Coffey M."/>
            <person name="Young S.K."/>
            <person name="Zeng Q."/>
            <person name="Gargeya S."/>
            <person name="Fitzgerald M."/>
            <person name="Abouelleil A."/>
            <person name="Alvarado L."/>
            <person name="Chapman S.B."/>
            <person name="Gainer-Dewar J."/>
            <person name="Goldberg J."/>
            <person name="Griggs A."/>
            <person name="Gujja S."/>
            <person name="Hansen M."/>
            <person name="Howarth C."/>
            <person name="Imamovic A."/>
            <person name="Ireland A."/>
            <person name="Larimer J."/>
            <person name="McCowan C."/>
            <person name="Murphy C."/>
            <person name="Pearson M."/>
            <person name="Poon T.W."/>
            <person name="Priest M."/>
            <person name="Roberts A."/>
            <person name="Saif S."/>
            <person name="Shea T."/>
            <person name="Sykes S."/>
            <person name="Wortman J."/>
            <person name="Nusbaum C."/>
            <person name="Birren B."/>
        </authorList>
    </citation>
    <scope>NUCLEOTIDE SEQUENCE [LARGE SCALE GENOMIC DNA]</scope>
    <source>
        <strain evidence="1">CJ02B3</strain>
    </source>
</reference>
<dbReference type="AlphaFoldDB" id="W2GHF3"/>
<protein>
    <submittedName>
        <fullName evidence="1">Uncharacterized protein</fullName>
    </submittedName>
</protein>
<sequence>MGTWQASKIQLASTKFDGKVENWSRWKTVMQTIFHWQGLLQLVQGREEYDQARAGRSQEWKNCYETCERKAHTEIVLSLHGDLLDRFKSDIESARSA</sequence>
<dbReference type="VEuPathDB" id="FungiDB:PPTG_16274"/>
<organism evidence="1">
    <name type="scientific">Phytophthora nicotianae</name>
    <name type="common">Potato buckeye rot agent</name>
    <name type="synonym">Phytophthora parasitica</name>
    <dbReference type="NCBI Taxonomy" id="4792"/>
    <lineage>
        <taxon>Eukaryota</taxon>
        <taxon>Sar</taxon>
        <taxon>Stramenopiles</taxon>
        <taxon>Oomycota</taxon>
        <taxon>Peronosporomycetes</taxon>
        <taxon>Peronosporales</taxon>
        <taxon>Peronosporaceae</taxon>
        <taxon>Phytophthora</taxon>
    </lineage>
</organism>
<evidence type="ECO:0000313" key="1">
    <source>
        <dbReference type="EMBL" id="ETK81671.1"/>
    </source>
</evidence>
<dbReference type="EMBL" id="KI687395">
    <property type="protein sequence ID" value="ETK81671.1"/>
    <property type="molecule type" value="Genomic_DNA"/>
</dbReference>
<accession>W2GHF3</accession>
<name>W2GHF3_PHYNI</name>
<dbReference type="Proteomes" id="UP000053236">
    <property type="component" value="Unassembled WGS sequence"/>
</dbReference>
<proteinExistence type="predicted"/>
<gene>
    <name evidence="1" type="ORF">L915_12846</name>
</gene>